<dbReference type="InterPro" id="IPR011006">
    <property type="entry name" value="CheY-like_superfamily"/>
</dbReference>
<keyword evidence="4" id="KW-1185">Reference proteome</keyword>
<reference evidence="3 4" key="1">
    <citation type="submission" date="2024-09" db="EMBL/GenBank/DDBJ databases">
        <authorList>
            <person name="Sun Q."/>
            <person name="Mori K."/>
        </authorList>
    </citation>
    <scope>NUCLEOTIDE SEQUENCE [LARGE SCALE GENOMIC DNA]</scope>
    <source>
        <strain evidence="3 4">NCAIM B.02415</strain>
    </source>
</reference>
<comment type="caution">
    <text evidence="1">Lacks conserved residue(s) required for the propagation of feature annotation.</text>
</comment>
<evidence type="ECO:0000256" key="1">
    <source>
        <dbReference type="PROSITE-ProRule" id="PRU00169"/>
    </source>
</evidence>
<dbReference type="RefSeq" id="WP_377022728.1">
    <property type="nucleotide sequence ID" value="NZ_JBHLTS010000021.1"/>
</dbReference>
<dbReference type="Gene3D" id="3.40.50.2300">
    <property type="match status" value="1"/>
</dbReference>
<sequence>MNQSIAQAGVLYIDDTVCKLDEFKNQYKHLFAVYTASTMTGGRHLLALNEIAVVIINQLMPGSTGISFLELATQTNPRTIRVLLTGFSDSNIVADVVNMGIVHKTIAKPWQSDDMKYTIQNALEVYDLRKQNLELTYKVNTANYETDRAIKQHG</sequence>
<dbReference type="Proteomes" id="UP001589828">
    <property type="component" value="Unassembled WGS sequence"/>
</dbReference>
<evidence type="ECO:0000313" key="3">
    <source>
        <dbReference type="EMBL" id="MFC0514885.1"/>
    </source>
</evidence>
<proteinExistence type="predicted"/>
<evidence type="ECO:0000313" key="4">
    <source>
        <dbReference type="Proteomes" id="UP001589828"/>
    </source>
</evidence>
<evidence type="ECO:0000259" key="2">
    <source>
        <dbReference type="PROSITE" id="PS50110"/>
    </source>
</evidence>
<dbReference type="InterPro" id="IPR001789">
    <property type="entry name" value="Sig_transdc_resp-reg_receiver"/>
</dbReference>
<protein>
    <submittedName>
        <fullName evidence="3">Response regulator</fullName>
    </submittedName>
</protein>
<gene>
    <name evidence="3" type="ORF">ACFFGT_11775</name>
</gene>
<feature type="domain" description="Response regulatory" evidence="2">
    <location>
        <begin position="9"/>
        <end position="123"/>
    </location>
</feature>
<organism evidence="3 4">
    <name type="scientific">Mucilaginibacter angelicae</name>
    <dbReference type="NCBI Taxonomy" id="869718"/>
    <lineage>
        <taxon>Bacteria</taxon>
        <taxon>Pseudomonadati</taxon>
        <taxon>Bacteroidota</taxon>
        <taxon>Sphingobacteriia</taxon>
        <taxon>Sphingobacteriales</taxon>
        <taxon>Sphingobacteriaceae</taxon>
        <taxon>Mucilaginibacter</taxon>
    </lineage>
</organism>
<dbReference type="EMBL" id="JBHLTS010000021">
    <property type="protein sequence ID" value="MFC0514885.1"/>
    <property type="molecule type" value="Genomic_DNA"/>
</dbReference>
<name>A0ABV6L5Y4_9SPHI</name>
<dbReference type="Pfam" id="PF00072">
    <property type="entry name" value="Response_reg"/>
    <property type="match status" value="1"/>
</dbReference>
<dbReference type="SUPFAM" id="SSF52172">
    <property type="entry name" value="CheY-like"/>
    <property type="match status" value="1"/>
</dbReference>
<accession>A0ABV6L5Y4</accession>
<comment type="caution">
    <text evidence="3">The sequence shown here is derived from an EMBL/GenBank/DDBJ whole genome shotgun (WGS) entry which is preliminary data.</text>
</comment>
<dbReference type="PROSITE" id="PS50110">
    <property type="entry name" value="RESPONSE_REGULATORY"/>
    <property type="match status" value="1"/>
</dbReference>